<reference evidence="5 6" key="1">
    <citation type="journal article" date="2021" name="Front. Microbiol.">
        <title>Aerobic Denitrification and Heterotrophic Sulfur Oxidation in the Genus Halomonas Revealed by Six Novel Species Characterizations and Genome-Based Analysis.</title>
        <authorList>
            <person name="Wang L."/>
            <person name="Shao Z."/>
        </authorList>
    </citation>
    <scope>NUCLEOTIDE SEQUENCE [LARGE SCALE GENOMIC DNA]</scope>
    <source>
        <strain evidence="5 6">MCCC 1A11058</strain>
    </source>
</reference>
<name>A0ABS9AYN1_9GAMM</name>
<feature type="domain" description="GGDEF" evidence="4">
    <location>
        <begin position="333"/>
        <end position="466"/>
    </location>
</feature>
<dbReference type="NCBIfam" id="TIGR00254">
    <property type="entry name" value="GGDEF"/>
    <property type="match status" value="1"/>
</dbReference>
<dbReference type="InterPro" id="IPR043128">
    <property type="entry name" value="Rev_trsase/Diguanyl_cyclase"/>
</dbReference>
<feature type="domain" description="EAL" evidence="3">
    <location>
        <begin position="475"/>
        <end position="729"/>
    </location>
</feature>
<dbReference type="EMBL" id="JABFTV010000022">
    <property type="protein sequence ID" value="MCE8027020.1"/>
    <property type="molecule type" value="Genomic_DNA"/>
</dbReference>
<dbReference type="PANTHER" id="PTHR44757:SF2">
    <property type="entry name" value="BIOFILM ARCHITECTURE MAINTENANCE PROTEIN MBAA"/>
    <property type="match status" value="1"/>
</dbReference>
<evidence type="ECO:0000259" key="4">
    <source>
        <dbReference type="PROSITE" id="PS50887"/>
    </source>
</evidence>
<dbReference type="SMART" id="SM00091">
    <property type="entry name" value="PAS"/>
    <property type="match status" value="2"/>
</dbReference>
<evidence type="ECO:0000259" key="1">
    <source>
        <dbReference type="PROSITE" id="PS50112"/>
    </source>
</evidence>
<dbReference type="InterPro" id="IPR000700">
    <property type="entry name" value="PAS-assoc_C"/>
</dbReference>
<evidence type="ECO:0000259" key="2">
    <source>
        <dbReference type="PROSITE" id="PS50113"/>
    </source>
</evidence>
<dbReference type="CDD" id="cd00130">
    <property type="entry name" value="PAS"/>
    <property type="match status" value="2"/>
</dbReference>
<dbReference type="Pfam" id="PF13426">
    <property type="entry name" value="PAS_9"/>
    <property type="match status" value="1"/>
</dbReference>
<feature type="domain" description="PAS" evidence="1">
    <location>
        <begin position="176"/>
        <end position="249"/>
    </location>
</feature>
<keyword evidence="6" id="KW-1185">Reference proteome</keyword>
<dbReference type="Pfam" id="PF00990">
    <property type="entry name" value="GGDEF"/>
    <property type="match status" value="1"/>
</dbReference>
<dbReference type="PROSITE" id="PS50887">
    <property type="entry name" value="GGDEF"/>
    <property type="match status" value="1"/>
</dbReference>
<dbReference type="Gene3D" id="3.20.20.450">
    <property type="entry name" value="EAL domain"/>
    <property type="match status" value="1"/>
</dbReference>
<dbReference type="Pfam" id="PF00563">
    <property type="entry name" value="EAL"/>
    <property type="match status" value="1"/>
</dbReference>
<dbReference type="CDD" id="cd01948">
    <property type="entry name" value="EAL"/>
    <property type="match status" value="1"/>
</dbReference>
<protein>
    <submittedName>
        <fullName evidence="5">EAL domain-containing protein</fullName>
    </submittedName>
</protein>
<organism evidence="5 6">
    <name type="scientific">Billgrantia aerodenitrificans</name>
    <dbReference type="NCBI Taxonomy" id="2733483"/>
    <lineage>
        <taxon>Bacteria</taxon>
        <taxon>Pseudomonadati</taxon>
        <taxon>Pseudomonadota</taxon>
        <taxon>Gammaproteobacteria</taxon>
        <taxon>Oceanospirillales</taxon>
        <taxon>Halomonadaceae</taxon>
        <taxon>Billgrantia</taxon>
    </lineage>
</organism>
<dbReference type="InterPro" id="IPR000160">
    <property type="entry name" value="GGDEF_dom"/>
</dbReference>
<feature type="domain" description="PAC" evidence="2">
    <location>
        <begin position="128"/>
        <end position="179"/>
    </location>
</feature>
<dbReference type="SUPFAM" id="SSF55073">
    <property type="entry name" value="Nucleotide cyclase"/>
    <property type="match status" value="1"/>
</dbReference>
<dbReference type="InterPro" id="IPR001610">
    <property type="entry name" value="PAC"/>
</dbReference>
<dbReference type="InterPro" id="IPR013656">
    <property type="entry name" value="PAS_4"/>
</dbReference>
<evidence type="ECO:0000313" key="6">
    <source>
        <dbReference type="Proteomes" id="UP001320272"/>
    </source>
</evidence>
<dbReference type="SUPFAM" id="SSF55785">
    <property type="entry name" value="PYP-like sensor domain (PAS domain)"/>
    <property type="match status" value="2"/>
</dbReference>
<accession>A0ABS9AYN1</accession>
<dbReference type="Gene3D" id="3.30.450.20">
    <property type="entry name" value="PAS domain"/>
    <property type="match status" value="2"/>
</dbReference>
<dbReference type="PROSITE" id="PS50883">
    <property type="entry name" value="EAL"/>
    <property type="match status" value="1"/>
</dbReference>
<dbReference type="PANTHER" id="PTHR44757">
    <property type="entry name" value="DIGUANYLATE CYCLASE DGCP"/>
    <property type="match status" value="1"/>
</dbReference>
<dbReference type="InterPro" id="IPR035965">
    <property type="entry name" value="PAS-like_dom_sf"/>
</dbReference>
<dbReference type="CDD" id="cd01949">
    <property type="entry name" value="GGDEF"/>
    <property type="match status" value="1"/>
</dbReference>
<dbReference type="SMART" id="SM00052">
    <property type="entry name" value="EAL"/>
    <property type="match status" value="1"/>
</dbReference>
<evidence type="ECO:0000313" key="5">
    <source>
        <dbReference type="EMBL" id="MCE8027020.1"/>
    </source>
</evidence>
<dbReference type="Pfam" id="PF08448">
    <property type="entry name" value="PAS_4"/>
    <property type="match status" value="1"/>
</dbReference>
<dbReference type="InterPro" id="IPR052155">
    <property type="entry name" value="Biofilm_reg_signaling"/>
</dbReference>
<dbReference type="Proteomes" id="UP001320272">
    <property type="component" value="Unassembled WGS sequence"/>
</dbReference>
<dbReference type="PROSITE" id="PS50112">
    <property type="entry name" value="PAS"/>
    <property type="match status" value="2"/>
</dbReference>
<feature type="domain" description="PAC" evidence="2">
    <location>
        <begin position="250"/>
        <end position="304"/>
    </location>
</feature>
<dbReference type="SMART" id="SM00086">
    <property type="entry name" value="PAC"/>
    <property type="match status" value="2"/>
</dbReference>
<dbReference type="SUPFAM" id="SSF141868">
    <property type="entry name" value="EAL domain-like"/>
    <property type="match status" value="1"/>
</dbReference>
<feature type="domain" description="PAS" evidence="1">
    <location>
        <begin position="68"/>
        <end position="126"/>
    </location>
</feature>
<proteinExistence type="predicted"/>
<dbReference type="InterPro" id="IPR000014">
    <property type="entry name" value="PAS"/>
</dbReference>
<dbReference type="NCBIfam" id="TIGR00229">
    <property type="entry name" value="sensory_box"/>
    <property type="match status" value="2"/>
</dbReference>
<dbReference type="PROSITE" id="PS50113">
    <property type="entry name" value="PAC"/>
    <property type="match status" value="2"/>
</dbReference>
<dbReference type="SMART" id="SM00267">
    <property type="entry name" value="GGDEF"/>
    <property type="match status" value="1"/>
</dbReference>
<dbReference type="InterPro" id="IPR029787">
    <property type="entry name" value="Nucleotide_cyclase"/>
</dbReference>
<sequence>MGAMALTKRVGHEFSLFEAQQKMHEIMACQCQAPVEKSLVAVAQWVEALHADHRKLAGRHRSLFFNHPDGICGLDLAGRFERGNEAFEAITGFACQEMLGHHFCEFIEASYRHKVQAAFEKAASGSTCQYEALGVRRDGRVICLEIVNFPIELDGEIAGVYAACRDVTESKRREAELRLLQRGVEATPNGIMIADALLPDTPLVYANESFYQTTGYTPDEVLGRNCRYLHGEETDPQALDALRSALQRHTEIEVTLLNYRKDKSTFWNHLSISPILDEHERCTHFIGIQQDITKYREQEERLAFQATHDPLTGLPNSLVFEERLEASFRQCQGLLVVMQLDLDGFKAVNDGLGHHVGNKLLREVARRFQCQVEPGDTLARLVGDEFGLLLPGLGCRDEGASMAQRLLDALANPIEIEGQPLHISASIGLACNCEPTVNAQELMQRADLAMSSAKQKGRNTWEWYNGEGQRDVTEFVLLRHDLHAAIQSEQFELHYQPIVDAVSGTVRSVEALVRWPHPKRGQLSPGIFIPLAEQTGQIIDLGRWVLRQACQDAADLLENDGWVLPVAVNISSLQFRREGFLQEVCDILAETGLPAELLELEVTESVLMQGAKQAISLIASLRKLGVRVALDDFGTGFSSLSYLRDLPINKVKLDRSFIRDMVFDRNCAAIVQGIITMAHHMGLVVVAEGVEEIEQQQDLVRRHCDYLQGFHFSRPVPLHELKRLPDRLPYGAEEVHERLLTGV</sequence>
<gene>
    <name evidence="5" type="ORF">HOP59_23105</name>
</gene>
<comment type="caution">
    <text evidence="5">The sequence shown here is derived from an EMBL/GenBank/DDBJ whole genome shotgun (WGS) entry which is preliminary data.</text>
</comment>
<dbReference type="InterPro" id="IPR001633">
    <property type="entry name" value="EAL_dom"/>
</dbReference>
<evidence type="ECO:0000259" key="3">
    <source>
        <dbReference type="PROSITE" id="PS50883"/>
    </source>
</evidence>
<dbReference type="InterPro" id="IPR035919">
    <property type="entry name" value="EAL_sf"/>
</dbReference>
<dbReference type="Gene3D" id="3.30.70.270">
    <property type="match status" value="1"/>
</dbReference>